<name>A0A6C0GGN8_9BACT</name>
<dbReference type="Proteomes" id="UP000480178">
    <property type="component" value="Chromosome"/>
</dbReference>
<dbReference type="EMBL" id="CP048222">
    <property type="protein sequence ID" value="QHT67079.1"/>
    <property type="molecule type" value="Genomic_DNA"/>
</dbReference>
<gene>
    <name evidence="1" type="ORF">GXP67_10680</name>
</gene>
<organism evidence="1 2">
    <name type="scientific">Rhodocytophaga rosea</name>
    <dbReference type="NCBI Taxonomy" id="2704465"/>
    <lineage>
        <taxon>Bacteria</taxon>
        <taxon>Pseudomonadati</taxon>
        <taxon>Bacteroidota</taxon>
        <taxon>Cytophagia</taxon>
        <taxon>Cytophagales</taxon>
        <taxon>Rhodocytophagaceae</taxon>
        <taxon>Rhodocytophaga</taxon>
    </lineage>
</organism>
<keyword evidence="2" id="KW-1185">Reference proteome</keyword>
<evidence type="ECO:0000313" key="1">
    <source>
        <dbReference type="EMBL" id="QHT67079.1"/>
    </source>
</evidence>
<dbReference type="RefSeq" id="WP_162443122.1">
    <property type="nucleotide sequence ID" value="NZ_CP048222.1"/>
</dbReference>
<dbReference type="AlphaFoldDB" id="A0A6C0GGN8"/>
<protein>
    <submittedName>
        <fullName evidence="1">Uncharacterized protein</fullName>
    </submittedName>
</protein>
<sequence length="100" mass="11579">MSTSKKVFPILQKKENTHYLQQDCKNRQECMKALQLILDGEATSEQLQHFNQNIDKCMPCIEGYNLEVTIRQILCDKIEKKTVPNELIDAIKVKINESVV</sequence>
<reference evidence="1 2" key="1">
    <citation type="submission" date="2020-01" db="EMBL/GenBank/DDBJ databases">
        <authorList>
            <person name="Kim M.K."/>
        </authorList>
    </citation>
    <scope>NUCLEOTIDE SEQUENCE [LARGE SCALE GENOMIC DNA]</scope>
    <source>
        <strain evidence="1 2">172606-1</strain>
    </source>
</reference>
<evidence type="ECO:0000313" key="2">
    <source>
        <dbReference type="Proteomes" id="UP000480178"/>
    </source>
</evidence>
<accession>A0A6C0GGN8</accession>
<proteinExistence type="predicted"/>
<dbReference type="KEGG" id="rhoz:GXP67_10680"/>